<keyword evidence="3" id="KW-1185">Reference proteome</keyword>
<reference evidence="2 3" key="1">
    <citation type="submission" date="2023-08" db="EMBL/GenBank/DDBJ databases">
        <title>A Necator americanus chromosomal reference genome.</title>
        <authorList>
            <person name="Ilik V."/>
            <person name="Petrzelkova K.J."/>
            <person name="Pardy F."/>
            <person name="Fuh T."/>
            <person name="Niatou-Singa F.S."/>
            <person name="Gouil Q."/>
            <person name="Baker L."/>
            <person name="Ritchie M.E."/>
            <person name="Jex A.R."/>
            <person name="Gazzola D."/>
            <person name="Li H."/>
            <person name="Toshio Fujiwara R."/>
            <person name="Zhan B."/>
            <person name="Aroian R.V."/>
            <person name="Pafco B."/>
            <person name="Schwarz E.M."/>
        </authorList>
    </citation>
    <scope>NUCLEOTIDE SEQUENCE [LARGE SCALE GENOMIC DNA]</scope>
    <source>
        <strain evidence="2 3">Aroian</strain>
        <tissue evidence="2">Whole animal</tissue>
    </source>
</reference>
<gene>
    <name evidence="2" type="primary">Necator_chrI.g2739</name>
    <name evidence="2" type="ORF">RB195_006611</name>
</gene>
<comment type="caution">
    <text evidence="2">The sequence shown here is derived from an EMBL/GenBank/DDBJ whole genome shotgun (WGS) entry which is preliminary data.</text>
</comment>
<proteinExistence type="predicted"/>
<feature type="compositionally biased region" description="Low complexity" evidence="1">
    <location>
        <begin position="116"/>
        <end position="125"/>
    </location>
</feature>
<evidence type="ECO:0000313" key="2">
    <source>
        <dbReference type="EMBL" id="KAK6729668.1"/>
    </source>
</evidence>
<feature type="compositionally biased region" description="Basic and acidic residues" evidence="1">
    <location>
        <begin position="126"/>
        <end position="136"/>
    </location>
</feature>
<sequence length="219" mass="24580">MNVGKQANKLTMLIGETEDEDAVKGRKSSKLPFSHRNEERRDVKVHSRTIRTNPEKWCQEERKVCAVTDVKKENFSEAPSTNKHQRNVRNGTGIASREGNGADSAGRRERRRHVRSSSFFENSSSEARKGAWSEQDGRGDQCFDAYAMCHCDTSTTNEWTDEHIAALLGHPAHSPPPPPHTCLSDYPTWQPVDCNFAHTCNPPPGTTVPDFHDLILSVQ</sequence>
<feature type="compositionally biased region" description="Basic and acidic residues" evidence="1">
    <location>
        <begin position="35"/>
        <end position="45"/>
    </location>
</feature>
<dbReference type="EMBL" id="JAVFWL010000001">
    <property type="protein sequence ID" value="KAK6729668.1"/>
    <property type="molecule type" value="Genomic_DNA"/>
</dbReference>
<accession>A0ABR1BWB8</accession>
<name>A0ABR1BWB8_NECAM</name>
<feature type="region of interest" description="Disordered" evidence="1">
    <location>
        <begin position="76"/>
        <end position="136"/>
    </location>
</feature>
<dbReference type="Proteomes" id="UP001303046">
    <property type="component" value="Unassembled WGS sequence"/>
</dbReference>
<evidence type="ECO:0000313" key="3">
    <source>
        <dbReference type="Proteomes" id="UP001303046"/>
    </source>
</evidence>
<organism evidence="2 3">
    <name type="scientific">Necator americanus</name>
    <name type="common">Human hookworm</name>
    <dbReference type="NCBI Taxonomy" id="51031"/>
    <lineage>
        <taxon>Eukaryota</taxon>
        <taxon>Metazoa</taxon>
        <taxon>Ecdysozoa</taxon>
        <taxon>Nematoda</taxon>
        <taxon>Chromadorea</taxon>
        <taxon>Rhabditida</taxon>
        <taxon>Rhabditina</taxon>
        <taxon>Rhabditomorpha</taxon>
        <taxon>Strongyloidea</taxon>
        <taxon>Ancylostomatidae</taxon>
        <taxon>Bunostominae</taxon>
        <taxon>Necator</taxon>
    </lineage>
</organism>
<protein>
    <submittedName>
        <fullName evidence="2">Uncharacterized protein</fullName>
    </submittedName>
</protein>
<evidence type="ECO:0000256" key="1">
    <source>
        <dbReference type="SAM" id="MobiDB-lite"/>
    </source>
</evidence>
<feature type="region of interest" description="Disordered" evidence="1">
    <location>
        <begin position="19"/>
        <end position="47"/>
    </location>
</feature>